<dbReference type="RefSeq" id="WP_142050383.1">
    <property type="nucleotide sequence ID" value="NZ_VFPA01000001.1"/>
</dbReference>
<keyword evidence="2 6" id="KW-0813">Transport</keyword>
<keyword evidence="4 6" id="KW-1133">Transmembrane helix</keyword>
<feature type="transmembrane region" description="Helical" evidence="6">
    <location>
        <begin position="75"/>
        <end position="99"/>
    </location>
</feature>
<evidence type="ECO:0000256" key="1">
    <source>
        <dbReference type="ARBA" id="ARBA00004141"/>
    </source>
</evidence>
<evidence type="ECO:0000256" key="5">
    <source>
        <dbReference type="ARBA" id="ARBA00023136"/>
    </source>
</evidence>
<gene>
    <name evidence="8" type="ORF">FB558_1883</name>
</gene>
<feature type="transmembrane region" description="Helical" evidence="6">
    <location>
        <begin position="33"/>
        <end position="54"/>
    </location>
</feature>
<dbReference type="Proteomes" id="UP000315677">
    <property type="component" value="Unassembled WGS sequence"/>
</dbReference>
<dbReference type="OrthoDB" id="5244012at2"/>
<evidence type="ECO:0000259" key="7">
    <source>
        <dbReference type="PROSITE" id="PS50928"/>
    </source>
</evidence>
<dbReference type="GO" id="GO:0055085">
    <property type="term" value="P:transmembrane transport"/>
    <property type="evidence" value="ECO:0007669"/>
    <property type="project" value="InterPro"/>
</dbReference>
<protein>
    <submittedName>
        <fullName evidence="8">Osmoprotectant transport system permease protein</fullName>
    </submittedName>
</protein>
<dbReference type="PROSITE" id="PS50928">
    <property type="entry name" value="ABC_TM1"/>
    <property type="match status" value="1"/>
</dbReference>
<comment type="subcellular location">
    <subcellularLocation>
        <location evidence="6">Cell membrane</location>
        <topology evidence="6">Multi-pass membrane protein</topology>
    </subcellularLocation>
    <subcellularLocation>
        <location evidence="1">Membrane</location>
        <topology evidence="1">Multi-pass membrane protein</topology>
    </subcellularLocation>
</comment>
<dbReference type="SUPFAM" id="SSF161098">
    <property type="entry name" value="MetI-like"/>
    <property type="match status" value="1"/>
</dbReference>
<dbReference type="GO" id="GO:0005886">
    <property type="term" value="C:plasma membrane"/>
    <property type="evidence" value="ECO:0007669"/>
    <property type="project" value="UniProtKB-SubCell"/>
</dbReference>
<evidence type="ECO:0000256" key="4">
    <source>
        <dbReference type="ARBA" id="ARBA00022989"/>
    </source>
</evidence>
<evidence type="ECO:0000313" key="8">
    <source>
        <dbReference type="EMBL" id="TQM15101.1"/>
    </source>
</evidence>
<sequence length="240" mass="24374">MNIVAEVVAWFADPSNWSGNTGVPARLLDHLGYTLQALLIAAAIAIPIGAAIGHTGRGGFLVVGSANGLRALPELGLLTLLVGFTGLGVLPLTITLVILSVPPLLAGTYAGVRNADPAVVDAARGVGMREREVLTKVELPIAVPLILGGLRTATLQVIATATIGAYIGLSGLGRFLIDGLARNDYTEMAAGAVLVAGLALVVEGLLGGLQRLIVSPGLRSAQARRRAPRTAPVFAGGTAS</sequence>
<feature type="transmembrane region" description="Helical" evidence="6">
    <location>
        <begin position="153"/>
        <end position="177"/>
    </location>
</feature>
<dbReference type="PANTHER" id="PTHR30177:SF33">
    <property type="entry name" value="POSSIBLE OSMOPROTECTANT (GLYCINE BETAINE_CARNITINE_CHOLINE_L-PROLINE) TRANSPORT INTEGRAL MEMBRANE PROTEIN ABC TRANSPORTER PROZ"/>
    <property type="match status" value="1"/>
</dbReference>
<keyword evidence="5 6" id="KW-0472">Membrane</keyword>
<comment type="similarity">
    <text evidence="6">Belongs to the binding-protein-dependent transport system permease family.</text>
</comment>
<reference evidence="8 9" key="1">
    <citation type="submission" date="2019-06" db="EMBL/GenBank/DDBJ databases">
        <title>Sequencing the genomes of 1000 actinobacteria strains.</title>
        <authorList>
            <person name="Klenk H.-P."/>
        </authorList>
    </citation>
    <scope>NUCLEOTIDE SEQUENCE [LARGE SCALE GENOMIC DNA]</scope>
    <source>
        <strain evidence="8 9">DSM 45301</strain>
    </source>
</reference>
<dbReference type="Pfam" id="PF00528">
    <property type="entry name" value="BPD_transp_1"/>
    <property type="match status" value="1"/>
</dbReference>
<feature type="domain" description="ABC transmembrane type-1" evidence="7">
    <location>
        <begin position="27"/>
        <end position="206"/>
    </location>
</feature>
<keyword evidence="9" id="KW-1185">Reference proteome</keyword>
<dbReference type="AlphaFoldDB" id="A0A543E0I9"/>
<dbReference type="InterPro" id="IPR035906">
    <property type="entry name" value="MetI-like_sf"/>
</dbReference>
<proteinExistence type="inferred from homology"/>
<organism evidence="8 9">
    <name type="scientific">Pseudonocardia kunmingensis</name>
    <dbReference type="NCBI Taxonomy" id="630975"/>
    <lineage>
        <taxon>Bacteria</taxon>
        <taxon>Bacillati</taxon>
        <taxon>Actinomycetota</taxon>
        <taxon>Actinomycetes</taxon>
        <taxon>Pseudonocardiales</taxon>
        <taxon>Pseudonocardiaceae</taxon>
        <taxon>Pseudonocardia</taxon>
    </lineage>
</organism>
<dbReference type="InterPro" id="IPR051204">
    <property type="entry name" value="ABC_transp_perm/SBD"/>
</dbReference>
<dbReference type="PANTHER" id="PTHR30177">
    <property type="entry name" value="GLYCINE BETAINE/L-PROLINE TRANSPORT SYSTEM PERMEASE PROTEIN PROW"/>
    <property type="match status" value="1"/>
</dbReference>
<evidence type="ECO:0000256" key="2">
    <source>
        <dbReference type="ARBA" id="ARBA00022448"/>
    </source>
</evidence>
<feature type="transmembrane region" description="Helical" evidence="6">
    <location>
        <begin position="189"/>
        <end position="209"/>
    </location>
</feature>
<keyword evidence="3 6" id="KW-0812">Transmembrane</keyword>
<evidence type="ECO:0000313" key="9">
    <source>
        <dbReference type="Proteomes" id="UP000315677"/>
    </source>
</evidence>
<dbReference type="InterPro" id="IPR000515">
    <property type="entry name" value="MetI-like"/>
</dbReference>
<dbReference type="EMBL" id="VFPA01000001">
    <property type="protein sequence ID" value="TQM15101.1"/>
    <property type="molecule type" value="Genomic_DNA"/>
</dbReference>
<dbReference type="CDD" id="cd06261">
    <property type="entry name" value="TM_PBP2"/>
    <property type="match status" value="1"/>
</dbReference>
<evidence type="ECO:0000256" key="3">
    <source>
        <dbReference type="ARBA" id="ARBA00022692"/>
    </source>
</evidence>
<dbReference type="GO" id="GO:0031460">
    <property type="term" value="P:glycine betaine transport"/>
    <property type="evidence" value="ECO:0007669"/>
    <property type="project" value="TreeGrafter"/>
</dbReference>
<dbReference type="Gene3D" id="1.10.3720.10">
    <property type="entry name" value="MetI-like"/>
    <property type="match status" value="1"/>
</dbReference>
<comment type="caution">
    <text evidence="8">The sequence shown here is derived from an EMBL/GenBank/DDBJ whole genome shotgun (WGS) entry which is preliminary data.</text>
</comment>
<evidence type="ECO:0000256" key="6">
    <source>
        <dbReference type="RuleBase" id="RU363032"/>
    </source>
</evidence>
<name>A0A543E0I9_9PSEU</name>
<accession>A0A543E0I9</accession>